<dbReference type="OrthoDB" id="9801421at2"/>
<dbReference type="Gene3D" id="3.40.50.1820">
    <property type="entry name" value="alpha/beta hydrolase"/>
    <property type="match status" value="1"/>
</dbReference>
<dbReference type="InterPro" id="IPR029058">
    <property type="entry name" value="AB_hydrolase_fold"/>
</dbReference>
<evidence type="ECO:0000256" key="3">
    <source>
        <dbReference type="ARBA" id="ARBA00022801"/>
    </source>
</evidence>
<dbReference type="PRINTS" id="PR00862">
    <property type="entry name" value="PROLIGOPTASE"/>
</dbReference>
<keyword evidence="2" id="KW-0645">Protease</keyword>
<comment type="similarity">
    <text evidence="1">Belongs to the peptidase S9A family.</text>
</comment>
<dbReference type="InterPro" id="IPR023302">
    <property type="entry name" value="Pept_S9A_N"/>
</dbReference>
<dbReference type="GO" id="GO:0006508">
    <property type="term" value="P:proteolysis"/>
    <property type="evidence" value="ECO:0007669"/>
    <property type="project" value="UniProtKB-KW"/>
</dbReference>
<dbReference type="Pfam" id="PF02897">
    <property type="entry name" value="Peptidase_S9_N"/>
    <property type="match status" value="1"/>
</dbReference>
<dbReference type="InterPro" id="IPR051543">
    <property type="entry name" value="Serine_Peptidase_S9A"/>
</dbReference>
<evidence type="ECO:0000259" key="5">
    <source>
        <dbReference type="Pfam" id="PF00326"/>
    </source>
</evidence>
<evidence type="ECO:0000256" key="2">
    <source>
        <dbReference type="ARBA" id="ARBA00022670"/>
    </source>
</evidence>
<dbReference type="SUPFAM" id="SSF50993">
    <property type="entry name" value="Peptidase/esterase 'gauge' domain"/>
    <property type="match status" value="1"/>
</dbReference>
<dbReference type="PANTHER" id="PTHR11757">
    <property type="entry name" value="PROTEASE FAMILY S9A OLIGOPEPTIDASE"/>
    <property type="match status" value="1"/>
</dbReference>
<sequence>MLLSSVLLASMLQNPLCDMCWLRDDSRKNTTVLAYLKNENKTSEHYLKPLVSKQKNLLNEWGAMAGNKAEKPWLDMNGYRYKTLNKGERGVVVRKNQQREDVVINMNQRAHDHAYYKLGNWSVSPNNRLVAIAENTVGDDNYIISIIDIASGEIQTQFLGEYADTLVWKSDNEVIVVENEANTYRPYKAVLRNIKTNTSVTLYQETNPAWLVSAYIASDAKSILIQSNNHNTSVQYLLRSEKKSGIDPKAALRLVKPRKSSVEYYVDVLDGKYYIKSNQGGKFAIYTAQDVQREWTPIIQPKGDLTRWYLANRRIVIEEKKQGITLLEGFDLQGKKVFSNNLSKAASVGWMARNTNPASQTINVRTMGLSQPPAWTKLNIETGETVSSDADVYNQFSTNNYVSELISVKHQGVEVPVSLVYRKDMLTDDSPVFLYGYGAYGVTMRPYFMPQIISLVDRGAVYAIAHVRGGGFKGDDWYQAGKGVNRLNSIQDFTAVAQVMKQFRIESSSAKVVDRDILALGSSAGGTLVAAAINQRPTLFKGAALQVPFVDVLSSMSDESIPLTRQQYAEWGNPNKPEERNVMRAYSPFDNISAQDYPALLVRSGLFDSRVPYWEAAKYTARIKALSTANNPYLLVTDLQSGHSTDRTKALRQQAMDYAFLLNLTNLNK</sequence>
<dbReference type="InterPro" id="IPR001375">
    <property type="entry name" value="Peptidase_S9_cat"/>
</dbReference>
<reference evidence="7 8" key="1">
    <citation type="submission" date="2018-01" db="EMBL/GenBank/DDBJ databases">
        <title>Whole genome sequencing of Histamine producing bacteria.</title>
        <authorList>
            <person name="Butler K."/>
        </authorList>
    </citation>
    <scope>NUCLEOTIDE SEQUENCE [LARGE SCALE GENOMIC DNA]</scope>
    <source>
        <strain evidence="7 8">JCM 12947</strain>
    </source>
</reference>
<dbReference type="AlphaFoldDB" id="A0A2T3JEQ9"/>
<feature type="domain" description="Peptidase S9A N-terminal" evidence="6">
    <location>
        <begin position="21"/>
        <end position="385"/>
    </location>
</feature>
<organism evidence="7 8">
    <name type="scientific">Photobacterium frigidiphilum</name>
    <dbReference type="NCBI Taxonomy" id="264736"/>
    <lineage>
        <taxon>Bacteria</taxon>
        <taxon>Pseudomonadati</taxon>
        <taxon>Pseudomonadota</taxon>
        <taxon>Gammaproteobacteria</taxon>
        <taxon>Vibrionales</taxon>
        <taxon>Vibrionaceae</taxon>
        <taxon>Photobacterium</taxon>
    </lineage>
</organism>
<dbReference type="PANTHER" id="PTHR11757:SF19">
    <property type="entry name" value="PROLYL ENDOPEPTIDASE-LIKE"/>
    <property type="match status" value="1"/>
</dbReference>
<evidence type="ECO:0000313" key="7">
    <source>
        <dbReference type="EMBL" id="PSU47384.1"/>
    </source>
</evidence>
<dbReference type="Pfam" id="PF00326">
    <property type="entry name" value="Peptidase_S9"/>
    <property type="match status" value="1"/>
</dbReference>
<proteinExistence type="inferred from homology"/>
<evidence type="ECO:0000259" key="6">
    <source>
        <dbReference type="Pfam" id="PF02897"/>
    </source>
</evidence>
<evidence type="ECO:0000256" key="1">
    <source>
        <dbReference type="ARBA" id="ARBA00005228"/>
    </source>
</evidence>
<keyword evidence="8" id="KW-1185">Reference proteome</keyword>
<dbReference type="InterPro" id="IPR002470">
    <property type="entry name" value="Peptidase_S9A"/>
</dbReference>
<keyword evidence="3" id="KW-0378">Hydrolase</keyword>
<evidence type="ECO:0000313" key="8">
    <source>
        <dbReference type="Proteomes" id="UP000240987"/>
    </source>
</evidence>
<protein>
    <submittedName>
        <fullName evidence="7">S9 family peptidase</fullName>
    </submittedName>
</protein>
<feature type="domain" description="Peptidase S9 prolyl oligopeptidase catalytic" evidence="5">
    <location>
        <begin position="448"/>
        <end position="665"/>
    </location>
</feature>
<dbReference type="Proteomes" id="UP000240987">
    <property type="component" value="Unassembled WGS sequence"/>
</dbReference>
<gene>
    <name evidence="7" type="ORF">C9J12_15415</name>
</gene>
<dbReference type="EMBL" id="PYMJ01000015">
    <property type="protein sequence ID" value="PSU47384.1"/>
    <property type="molecule type" value="Genomic_DNA"/>
</dbReference>
<evidence type="ECO:0000256" key="4">
    <source>
        <dbReference type="ARBA" id="ARBA00022825"/>
    </source>
</evidence>
<accession>A0A2T3JEQ9</accession>
<dbReference type="Gene3D" id="2.130.10.120">
    <property type="entry name" value="Prolyl oligopeptidase, N-terminal domain"/>
    <property type="match status" value="1"/>
</dbReference>
<dbReference type="RefSeq" id="WP_107243529.1">
    <property type="nucleotide sequence ID" value="NZ_PYMJ01000015.1"/>
</dbReference>
<comment type="caution">
    <text evidence="7">The sequence shown here is derived from an EMBL/GenBank/DDBJ whole genome shotgun (WGS) entry which is preliminary data.</text>
</comment>
<keyword evidence="4" id="KW-0720">Serine protease</keyword>
<name>A0A2T3JEQ9_9GAMM</name>
<dbReference type="SUPFAM" id="SSF53474">
    <property type="entry name" value="alpha/beta-Hydrolases"/>
    <property type="match status" value="1"/>
</dbReference>
<dbReference type="GO" id="GO:0004252">
    <property type="term" value="F:serine-type endopeptidase activity"/>
    <property type="evidence" value="ECO:0007669"/>
    <property type="project" value="InterPro"/>
</dbReference>